<keyword evidence="3" id="KW-1185">Reference proteome</keyword>
<name>A0A1P8WBB5_9PLAN</name>
<evidence type="ECO:0000256" key="1">
    <source>
        <dbReference type="SAM" id="SignalP"/>
    </source>
</evidence>
<sequence length="468" mass="52165" precursor="true">MPCNNHAQPRCFISACFFVLIAVTCADETLAAEPFRIRVVDDENGWPVPLVEFRTTHDVRFVSDNAGVIAVDLPEVMNVETWFHVEGHGYSVKADAFGYRGVRITPRPGESNTVKVHRELPARRLGRITGGGLFAESQKLGEHAGWTEQGIFGCDSVQNASHNGRMFWIWGDTTLPNYPLGRFHSIGATSHLQPLKSFEPPAALRYSYFTDAKQVPRNLAKLPGDGPTWLSGLVSLPDSHGTQRLGATYSKIKPPLEEYERGLCVWNEEAAEFQKHLVIWEKSDAAPKPPSSPVGHAVFRTDENGQKSVLFGDPFPTLQCDATFEAWSDPKSWKALVPQESVPAVDSGVSVKPHRGGVAWNEFRKKWVTVFTQMYGKSSALGEIWYAEADSPTGPWQNAIHVVTHNKYTFYNPSLHPEFTPADSPILLFEATYTKTFSSTTAPTPRHNYNQVLYRLDLDELADRLPSP</sequence>
<gene>
    <name evidence="2" type="ORF">Fuma_00933</name>
</gene>
<accession>A0A1P8WBB5</accession>
<dbReference type="EMBL" id="CP017641">
    <property type="protein sequence ID" value="APZ91345.1"/>
    <property type="molecule type" value="Genomic_DNA"/>
</dbReference>
<feature type="signal peptide" evidence="1">
    <location>
        <begin position="1"/>
        <end position="26"/>
    </location>
</feature>
<dbReference type="AlphaFoldDB" id="A0A1P8WBB5"/>
<proteinExistence type="predicted"/>
<dbReference type="KEGG" id="fmr:Fuma_00933"/>
<reference evidence="2 3" key="1">
    <citation type="journal article" date="2016" name="Front. Microbiol.">
        <title>Fuerstia marisgermanicae gen. nov., sp. nov., an Unusual Member of the Phylum Planctomycetes from the German Wadden Sea.</title>
        <authorList>
            <person name="Kohn T."/>
            <person name="Heuer A."/>
            <person name="Jogler M."/>
            <person name="Vollmers J."/>
            <person name="Boedeker C."/>
            <person name="Bunk B."/>
            <person name="Rast P."/>
            <person name="Borchert D."/>
            <person name="Glockner I."/>
            <person name="Freese H.M."/>
            <person name="Klenk H.P."/>
            <person name="Overmann J."/>
            <person name="Kaster A.K."/>
            <person name="Rohde M."/>
            <person name="Wiegand S."/>
            <person name="Jogler C."/>
        </authorList>
    </citation>
    <scope>NUCLEOTIDE SEQUENCE [LARGE SCALE GENOMIC DNA]</scope>
    <source>
        <strain evidence="2 3">NH11</strain>
    </source>
</reference>
<dbReference type="Proteomes" id="UP000187735">
    <property type="component" value="Chromosome"/>
</dbReference>
<feature type="chain" id="PRO_5010289940" description="DUF4185 domain-containing protein" evidence="1">
    <location>
        <begin position="27"/>
        <end position="468"/>
    </location>
</feature>
<protein>
    <recommendedName>
        <fullName evidence="4">DUF4185 domain-containing protein</fullName>
    </recommendedName>
</protein>
<keyword evidence="1" id="KW-0732">Signal</keyword>
<evidence type="ECO:0008006" key="4">
    <source>
        <dbReference type="Google" id="ProtNLM"/>
    </source>
</evidence>
<organism evidence="2 3">
    <name type="scientific">Fuerstiella marisgermanici</name>
    <dbReference type="NCBI Taxonomy" id="1891926"/>
    <lineage>
        <taxon>Bacteria</taxon>
        <taxon>Pseudomonadati</taxon>
        <taxon>Planctomycetota</taxon>
        <taxon>Planctomycetia</taxon>
        <taxon>Planctomycetales</taxon>
        <taxon>Planctomycetaceae</taxon>
        <taxon>Fuerstiella</taxon>
    </lineage>
</organism>
<evidence type="ECO:0000313" key="3">
    <source>
        <dbReference type="Proteomes" id="UP000187735"/>
    </source>
</evidence>
<evidence type="ECO:0000313" key="2">
    <source>
        <dbReference type="EMBL" id="APZ91345.1"/>
    </source>
</evidence>